<evidence type="ECO:0000256" key="2">
    <source>
        <dbReference type="ARBA" id="ARBA00007441"/>
    </source>
</evidence>
<dbReference type="EMBL" id="JAELVF020000004">
    <property type="protein sequence ID" value="MBU7600591.1"/>
    <property type="molecule type" value="Genomic_DNA"/>
</dbReference>
<proteinExistence type="inferred from homology"/>
<dbReference type="PANTHER" id="PTHR46383">
    <property type="entry name" value="ASPARTATE AMINOTRANSFERASE"/>
    <property type="match status" value="1"/>
</dbReference>
<dbReference type="GO" id="GO:0006520">
    <property type="term" value="P:amino acid metabolic process"/>
    <property type="evidence" value="ECO:0007669"/>
    <property type="project" value="InterPro"/>
</dbReference>
<evidence type="ECO:0000313" key="8">
    <source>
        <dbReference type="EMBL" id="MBU7600591.1"/>
    </source>
</evidence>
<keyword evidence="5" id="KW-0663">Pyridoxal phosphate</keyword>
<dbReference type="AlphaFoldDB" id="A0A949NAF4"/>
<accession>A0A949NAF4</accession>
<sequence>MAGGEVAAGAPTAAAAGYWQRRGLHTEPGRVLLAPGGPVLLLALLAAAGPGAVVLSRPCAEWYEPQARLLGRPVHHVPVPAECGGVPDPFALLETVRRARAAGADPRVLVLSVADDPTGTCAPPELLHEVCEAAASQGMLIISDESGRDTSFDPHETVIVSPAEMLEVPGGLPVAGTAVVLVDLRQALLPDGPPAAAARFPHTRRGAELARAVERVLLDLGVGLAEEARGPVAVALEEPEALRTEHRARVRARGAYGATLHRALVEAGAVCRPPRLGGALYADLSRFGPELRCRGVTGSASLEAELTLALGGTWVRGGHRFGEPPQDLRARFDTHLLAPAQPFPDRAVARDPEAAAGRAAREPRASRRLRRLLTALTGTPQGMRDSDD</sequence>
<dbReference type="Gene3D" id="3.40.640.10">
    <property type="entry name" value="Type I PLP-dependent aspartate aminotransferase-like (Major domain)"/>
    <property type="match status" value="1"/>
</dbReference>
<evidence type="ECO:0000256" key="4">
    <source>
        <dbReference type="ARBA" id="ARBA00022679"/>
    </source>
</evidence>
<keyword evidence="3 8" id="KW-0032">Aminotransferase</keyword>
<keyword evidence="4" id="KW-0808">Transferase</keyword>
<dbReference type="Pfam" id="PF00155">
    <property type="entry name" value="Aminotran_1_2"/>
    <property type="match status" value="1"/>
</dbReference>
<evidence type="ECO:0000256" key="5">
    <source>
        <dbReference type="ARBA" id="ARBA00022898"/>
    </source>
</evidence>
<evidence type="ECO:0000259" key="7">
    <source>
        <dbReference type="Pfam" id="PF00155"/>
    </source>
</evidence>
<dbReference type="SUPFAM" id="SSF53383">
    <property type="entry name" value="PLP-dependent transferases"/>
    <property type="match status" value="1"/>
</dbReference>
<feature type="region of interest" description="Disordered" evidence="6">
    <location>
        <begin position="346"/>
        <end position="368"/>
    </location>
</feature>
<name>A0A949NAF4_9ACTN</name>
<evidence type="ECO:0000256" key="3">
    <source>
        <dbReference type="ARBA" id="ARBA00022576"/>
    </source>
</evidence>
<organism evidence="8 9">
    <name type="scientific">Streptomyces tardus</name>
    <dbReference type="NCBI Taxonomy" id="2780544"/>
    <lineage>
        <taxon>Bacteria</taxon>
        <taxon>Bacillati</taxon>
        <taxon>Actinomycetota</taxon>
        <taxon>Actinomycetes</taxon>
        <taxon>Kitasatosporales</taxon>
        <taxon>Streptomycetaceae</taxon>
        <taxon>Streptomyces</taxon>
    </lineage>
</organism>
<reference evidence="8" key="1">
    <citation type="submission" date="2021-06" db="EMBL/GenBank/DDBJ databases">
        <title>Sequencing of actinobacteria type strains.</title>
        <authorList>
            <person name="Nguyen G.-S."/>
            <person name="Wentzel A."/>
        </authorList>
    </citation>
    <scope>NUCLEOTIDE SEQUENCE</scope>
    <source>
        <strain evidence="8">P38-E01</strain>
    </source>
</reference>
<comment type="caution">
    <text evidence="8">The sequence shown here is derived from an EMBL/GenBank/DDBJ whole genome shotgun (WGS) entry which is preliminary data.</text>
</comment>
<dbReference type="GO" id="GO:0030170">
    <property type="term" value="F:pyridoxal phosphate binding"/>
    <property type="evidence" value="ECO:0007669"/>
    <property type="project" value="InterPro"/>
</dbReference>
<dbReference type="InterPro" id="IPR004839">
    <property type="entry name" value="Aminotransferase_I/II_large"/>
</dbReference>
<dbReference type="InterPro" id="IPR015424">
    <property type="entry name" value="PyrdxlP-dep_Trfase"/>
</dbReference>
<dbReference type="GO" id="GO:0008483">
    <property type="term" value="F:transaminase activity"/>
    <property type="evidence" value="ECO:0007669"/>
    <property type="project" value="UniProtKB-KW"/>
</dbReference>
<keyword evidence="9" id="KW-1185">Reference proteome</keyword>
<evidence type="ECO:0000256" key="1">
    <source>
        <dbReference type="ARBA" id="ARBA00001933"/>
    </source>
</evidence>
<comment type="similarity">
    <text evidence="2">Belongs to the class-I pyridoxal-phosphate-dependent aminotransferase family.</text>
</comment>
<evidence type="ECO:0000313" key="9">
    <source>
        <dbReference type="Proteomes" id="UP000694501"/>
    </source>
</evidence>
<protein>
    <submittedName>
        <fullName evidence="8">Aminotransferase class I/II-fold pyridoxal phosphate-dependent enzyme</fullName>
    </submittedName>
</protein>
<feature type="compositionally biased region" description="Basic and acidic residues" evidence="6">
    <location>
        <begin position="347"/>
        <end position="365"/>
    </location>
</feature>
<gene>
    <name evidence="8" type="ORF">JGS22_023905</name>
</gene>
<dbReference type="InterPro" id="IPR050596">
    <property type="entry name" value="AspAT/PAT-like"/>
</dbReference>
<dbReference type="RefSeq" id="WP_211040573.1">
    <property type="nucleotide sequence ID" value="NZ_JAELVF020000004.1"/>
</dbReference>
<comment type="cofactor">
    <cofactor evidence="1">
        <name>pyridoxal 5'-phosphate</name>
        <dbReference type="ChEBI" id="CHEBI:597326"/>
    </cofactor>
</comment>
<dbReference type="InterPro" id="IPR015421">
    <property type="entry name" value="PyrdxlP-dep_Trfase_major"/>
</dbReference>
<dbReference type="PANTHER" id="PTHR46383:SF1">
    <property type="entry name" value="ASPARTATE AMINOTRANSFERASE"/>
    <property type="match status" value="1"/>
</dbReference>
<dbReference type="Proteomes" id="UP000694501">
    <property type="component" value="Unassembled WGS sequence"/>
</dbReference>
<feature type="domain" description="Aminotransferase class I/classII large" evidence="7">
    <location>
        <begin position="16"/>
        <end position="150"/>
    </location>
</feature>
<evidence type="ECO:0000256" key="6">
    <source>
        <dbReference type="SAM" id="MobiDB-lite"/>
    </source>
</evidence>